<protein>
    <recommendedName>
        <fullName evidence="5">GPI anchored protein</fullName>
    </recommendedName>
</protein>
<sequence>MRLTNIILAALPAFVFAEGDEATTTLTSTLTRTKYITLSAADVSATTPNATTTTSATTTPGSSSSSSTGLTTLTSASATGSGSSQPTTTDQGGAASALDVTRIAYAGALGAIVVALM</sequence>
<feature type="chain" id="PRO_5040400536" description="GPI anchored protein" evidence="2">
    <location>
        <begin position="18"/>
        <end position="117"/>
    </location>
</feature>
<keyword evidence="2" id="KW-0732">Signal</keyword>
<evidence type="ECO:0000313" key="4">
    <source>
        <dbReference type="Proteomes" id="UP000775872"/>
    </source>
</evidence>
<feature type="signal peptide" evidence="2">
    <location>
        <begin position="1"/>
        <end position="17"/>
    </location>
</feature>
<reference evidence="3" key="1">
    <citation type="submission" date="2021-10" db="EMBL/GenBank/DDBJ databases">
        <authorList>
            <person name="Piombo E."/>
        </authorList>
    </citation>
    <scope>NUCLEOTIDE SEQUENCE</scope>
</reference>
<evidence type="ECO:0000313" key="3">
    <source>
        <dbReference type="EMBL" id="CAH0040092.1"/>
    </source>
</evidence>
<dbReference type="AlphaFoldDB" id="A0A9N9W4J1"/>
<keyword evidence="4" id="KW-1185">Reference proteome</keyword>
<dbReference type="EMBL" id="CABFOC020000002">
    <property type="protein sequence ID" value="CAH0040092.1"/>
    <property type="molecule type" value="Genomic_DNA"/>
</dbReference>
<proteinExistence type="predicted"/>
<accession>A0A9N9W4J1</accession>
<comment type="caution">
    <text evidence="3">The sequence shown here is derived from an EMBL/GenBank/DDBJ whole genome shotgun (WGS) entry which is preliminary data.</text>
</comment>
<evidence type="ECO:0000256" key="1">
    <source>
        <dbReference type="SAM" id="MobiDB-lite"/>
    </source>
</evidence>
<gene>
    <name evidence="3" type="ORF">CSOL1703_00003814</name>
</gene>
<feature type="region of interest" description="Disordered" evidence="1">
    <location>
        <begin position="47"/>
        <end position="93"/>
    </location>
</feature>
<name>A0A9N9W4J1_9HYPO</name>
<dbReference type="Proteomes" id="UP000775872">
    <property type="component" value="Unassembled WGS sequence"/>
</dbReference>
<evidence type="ECO:0000256" key="2">
    <source>
        <dbReference type="SAM" id="SignalP"/>
    </source>
</evidence>
<organism evidence="3 4">
    <name type="scientific">Clonostachys solani</name>
    <dbReference type="NCBI Taxonomy" id="160281"/>
    <lineage>
        <taxon>Eukaryota</taxon>
        <taxon>Fungi</taxon>
        <taxon>Dikarya</taxon>
        <taxon>Ascomycota</taxon>
        <taxon>Pezizomycotina</taxon>
        <taxon>Sordariomycetes</taxon>
        <taxon>Hypocreomycetidae</taxon>
        <taxon>Hypocreales</taxon>
        <taxon>Bionectriaceae</taxon>
        <taxon>Clonostachys</taxon>
    </lineage>
</organism>
<feature type="compositionally biased region" description="Low complexity" evidence="1">
    <location>
        <begin position="47"/>
        <end position="89"/>
    </location>
</feature>
<evidence type="ECO:0008006" key="5">
    <source>
        <dbReference type="Google" id="ProtNLM"/>
    </source>
</evidence>